<comment type="caution">
    <text evidence="2">The sequence shown here is derived from an EMBL/GenBank/DDBJ whole genome shotgun (WGS) entry which is preliminary data.</text>
</comment>
<accession>A0ABQ8ZNN6</accession>
<feature type="region of interest" description="Disordered" evidence="1">
    <location>
        <begin position="230"/>
        <end position="255"/>
    </location>
</feature>
<protein>
    <submittedName>
        <fullName evidence="2">Uncharacterized protein</fullName>
    </submittedName>
</protein>
<dbReference type="Proteomes" id="UP001141253">
    <property type="component" value="Chromosome 16"/>
</dbReference>
<name>A0ABQ8ZNN6_9ROSI</name>
<reference evidence="2" key="1">
    <citation type="submission" date="2022-10" db="EMBL/GenBank/DDBJ databases">
        <authorList>
            <person name="Hyden B.L."/>
            <person name="Feng K."/>
            <person name="Yates T."/>
            <person name="Jawdy S."/>
            <person name="Smart L.B."/>
            <person name="Muchero W."/>
        </authorList>
    </citation>
    <scope>NUCLEOTIDE SEQUENCE</scope>
    <source>
        <tissue evidence="2">Shoot tip</tissue>
    </source>
</reference>
<organism evidence="2 3">
    <name type="scientific">Salix suchowensis</name>
    <dbReference type="NCBI Taxonomy" id="1278906"/>
    <lineage>
        <taxon>Eukaryota</taxon>
        <taxon>Viridiplantae</taxon>
        <taxon>Streptophyta</taxon>
        <taxon>Embryophyta</taxon>
        <taxon>Tracheophyta</taxon>
        <taxon>Spermatophyta</taxon>
        <taxon>Magnoliopsida</taxon>
        <taxon>eudicotyledons</taxon>
        <taxon>Gunneridae</taxon>
        <taxon>Pentapetalae</taxon>
        <taxon>rosids</taxon>
        <taxon>fabids</taxon>
        <taxon>Malpighiales</taxon>
        <taxon>Salicaceae</taxon>
        <taxon>Saliceae</taxon>
        <taxon>Salix</taxon>
    </lineage>
</organism>
<evidence type="ECO:0000313" key="3">
    <source>
        <dbReference type="Proteomes" id="UP001141253"/>
    </source>
</evidence>
<gene>
    <name evidence="2" type="ORF">OIU77_017387</name>
</gene>
<reference evidence="2" key="2">
    <citation type="journal article" date="2023" name="Int. J. Mol. Sci.">
        <title>De Novo Assembly and Annotation of 11 Diverse Shrub Willow (Salix) Genomes Reveals Novel Gene Organization in Sex-Linked Regions.</title>
        <authorList>
            <person name="Hyden B."/>
            <person name="Feng K."/>
            <person name="Yates T.B."/>
            <person name="Jawdy S."/>
            <person name="Cereghino C."/>
            <person name="Smart L.B."/>
            <person name="Muchero W."/>
        </authorList>
    </citation>
    <scope>NUCLEOTIDE SEQUENCE</scope>
    <source>
        <tissue evidence="2">Shoot tip</tissue>
    </source>
</reference>
<sequence length="333" mass="35169">MEDEASASKFFFSSPMSYKGDEACLLMHESHALSNAQEGEGAAEILGSGADGNPSLLLEGVDAAAVVGRGDDGILPLKLSAHPLPSLSALKNHVSCGDVVSETLKNHVGCSDVMSETLVKGKENLGAVTLSVGTVPLAVPFQSSPSKFNVKEHDGLTVVPARGKEKIGADVPSIQLSAAAGGSNGGCSSSSHAKEMDVKVVEAVEKGLVKRWVPVKKVIPDQVKSIEQQLIDEPSRPTNCEEASRPTNCGEQFRPNDMQVSSPLNESLDEQRVDPMQMETDAGEWTVVKRRNRKSKVANDNAVVLSSLGDPVSMVGIDVDLLCGVTTRSGIRR</sequence>
<dbReference type="EMBL" id="JAPFFI010000027">
    <property type="protein sequence ID" value="KAJ6303498.1"/>
    <property type="molecule type" value="Genomic_DNA"/>
</dbReference>
<proteinExistence type="predicted"/>
<evidence type="ECO:0000313" key="2">
    <source>
        <dbReference type="EMBL" id="KAJ6303498.1"/>
    </source>
</evidence>
<evidence type="ECO:0000256" key="1">
    <source>
        <dbReference type="SAM" id="MobiDB-lite"/>
    </source>
</evidence>
<keyword evidence="3" id="KW-1185">Reference proteome</keyword>